<dbReference type="EMBL" id="HBUE01071976">
    <property type="protein sequence ID" value="CAG6473048.1"/>
    <property type="molecule type" value="Transcribed_RNA"/>
</dbReference>
<feature type="region of interest" description="Disordered" evidence="1">
    <location>
        <begin position="113"/>
        <end position="135"/>
    </location>
</feature>
<feature type="signal peptide" evidence="2">
    <location>
        <begin position="1"/>
        <end position="27"/>
    </location>
</feature>
<keyword evidence="2" id="KW-0732">Signal</keyword>
<evidence type="ECO:0000256" key="1">
    <source>
        <dbReference type="SAM" id="MobiDB-lite"/>
    </source>
</evidence>
<dbReference type="AlphaFoldDB" id="A0A8D8BD83"/>
<sequence>MTTGRRLRRFLRWTGQLFCWIVAGVRPAGVVTTTTTATSDCEVCSIRPSASCVRTTVPLLFLLRLVGQSPRGTDTRNVTPPGNRFRNFFPISRHFQRPLAVIRAPTVATSRCQSGRCGPPQQSQQHTVSVHDLNR</sequence>
<reference evidence="3" key="1">
    <citation type="submission" date="2021-05" db="EMBL/GenBank/DDBJ databases">
        <authorList>
            <person name="Alioto T."/>
            <person name="Alioto T."/>
            <person name="Gomez Garrido J."/>
        </authorList>
    </citation>
    <scope>NUCLEOTIDE SEQUENCE</scope>
</reference>
<evidence type="ECO:0000256" key="2">
    <source>
        <dbReference type="SAM" id="SignalP"/>
    </source>
</evidence>
<feature type="chain" id="PRO_5034216762" evidence="2">
    <location>
        <begin position="28"/>
        <end position="135"/>
    </location>
</feature>
<accession>A0A8D8BD83</accession>
<organism evidence="3">
    <name type="scientific">Culex pipiens</name>
    <name type="common">House mosquito</name>
    <dbReference type="NCBI Taxonomy" id="7175"/>
    <lineage>
        <taxon>Eukaryota</taxon>
        <taxon>Metazoa</taxon>
        <taxon>Ecdysozoa</taxon>
        <taxon>Arthropoda</taxon>
        <taxon>Hexapoda</taxon>
        <taxon>Insecta</taxon>
        <taxon>Pterygota</taxon>
        <taxon>Neoptera</taxon>
        <taxon>Endopterygota</taxon>
        <taxon>Diptera</taxon>
        <taxon>Nematocera</taxon>
        <taxon>Culicoidea</taxon>
        <taxon>Culicidae</taxon>
        <taxon>Culicinae</taxon>
        <taxon>Culicini</taxon>
        <taxon>Culex</taxon>
        <taxon>Culex</taxon>
    </lineage>
</organism>
<evidence type="ECO:0000313" key="3">
    <source>
        <dbReference type="EMBL" id="CAG6473048.1"/>
    </source>
</evidence>
<name>A0A8D8BD83_CULPI</name>
<proteinExistence type="predicted"/>
<protein>
    <submittedName>
        <fullName evidence="3">(northern house mosquito) hypothetical protein</fullName>
    </submittedName>
</protein>